<feature type="repeat" description="ANK" evidence="3">
    <location>
        <begin position="339"/>
        <end position="371"/>
    </location>
</feature>
<gene>
    <name evidence="4" type="ORF">PDE_04231</name>
</gene>
<dbReference type="SUPFAM" id="SSF48403">
    <property type="entry name" value="Ankyrin repeat"/>
    <property type="match status" value="3"/>
</dbReference>
<dbReference type="AlphaFoldDB" id="S8B437"/>
<proteinExistence type="predicted"/>
<dbReference type="eggNOG" id="KOG0504">
    <property type="taxonomic scope" value="Eukaryota"/>
</dbReference>
<reference evidence="4 5" key="1">
    <citation type="journal article" date="2013" name="PLoS ONE">
        <title>Genomic and secretomic analyses reveal unique features of the lignocellulolytic enzyme system of Penicillium decumbens.</title>
        <authorList>
            <person name="Liu G."/>
            <person name="Zhang L."/>
            <person name="Wei X."/>
            <person name="Zou G."/>
            <person name="Qin Y."/>
            <person name="Ma L."/>
            <person name="Li J."/>
            <person name="Zheng H."/>
            <person name="Wang S."/>
            <person name="Wang C."/>
            <person name="Xun L."/>
            <person name="Zhao G.-P."/>
            <person name="Zhou Z."/>
            <person name="Qu Y."/>
        </authorList>
    </citation>
    <scope>NUCLEOTIDE SEQUENCE [LARGE SCALE GENOMIC DNA]</scope>
    <source>
        <strain evidence="5">114-2 / CGMCC 5302</strain>
    </source>
</reference>
<dbReference type="Proteomes" id="UP000019376">
    <property type="component" value="Unassembled WGS sequence"/>
</dbReference>
<keyword evidence="5" id="KW-1185">Reference proteome</keyword>
<dbReference type="PRINTS" id="PR01415">
    <property type="entry name" value="ANKYRIN"/>
</dbReference>
<dbReference type="GO" id="GO:0006396">
    <property type="term" value="P:RNA processing"/>
    <property type="evidence" value="ECO:0007669"/>
    <property type="project" value="TreeGrafter"/>
</dbReference>
<keyword evidence="1" id="KW-0677">Repeat</keyword>
<dbReference type="Pfam" id="PF00023">
    <property type="entry name" value="Ank"/>
    <property type="match status" value="1"/>
</dbReference>
<dbReference type="EMBL" id="KB644411">
    <property type="protein sequence ID" value="EPS29282.1"/>
    <property type="molecule type" value="Genomic_DNA"/>
</dbReference>
<dbReference type="GO" id="GO:0003723">
    <property type="term" value="F:RNA binding"/>
    <property type="evidence" value="ECO:0007669"/>
    <property type="project" value="TreeGrafter"/>
</dbReference>
<dbReference type="PANTHER" id="PTHR24141:SF1">
    <property type="entry name" value="2-5A-DEPENDENT RIBONUCLEASE"/>
    <property type="match status" value="1"/>
</dbReference>
<dbReference type="Gene3D" id="1.25.40.20">
    <property type="entry name" value="Ankyrin repeat-containing domain"/>
    <property type="match status" value="4"/>
</dbReference>
<dbReference type="Pfam" id="PF12796">
    <property type="entry name" value="Ank_2"/>
    <property type="match status" value="2"/>
</dbReference>
<feature type="repeat" description="ANK" evidence="3">
    <location>
        <begin position="305"/>
        <end position="330"/>
    </location>
</feature>
<dbReference type="GO" id="GO:0004540">
    <property type="term" value="F:RNA nuclease activity"/>
    <property type="evidence" value="ECO:0007669"/>
    <property type="project" value="TreeGrafter"/>
</dbReference>
<name>S8B437_PENO1</name>
<evidence type="ECO:0000313" key="4">
    <source>
        <dbReference type="EMBL" id="EPS29282.1"/>
    </source>
</evidence>
<dbReference type="HOGENOM" id="CLU_000134_48_8_1"/>
<dbReference type="SMART" id="SM00248">
    <property type="entry name" value="ANK"/>
    <property type="match status" value="9"/>
</dbReference>
<evidence type="ECO:0000256" key="2">
    <source>
        <dbReference type="ARBA" id="ARBA00023043"/>
    </source>
</evidence>
<dbReference type="OrthoDB" id="426293at2759"/>
<dbReference type="PANTHER" id="PTHR24141">
    <property type="entry name" value="2-5A-DEPENDENT RIBONUCLEASE"/>
    <property type="match status" value="1"/>
</dbReference>
<dbReference type="PhylomeDB" id="S8B437"/>
<evidence type="ECO:0000256" key="1">
    <source>
        <dbReference type="ARBA" id="ARBA00022737"/>
    </source>
</evidence>
<dbReference type="InterPro" id="IPR036770">
    <property type="entry name" value="Ankyrin_rpt-contain_sf"/>
</dbReference>
<evidence type="ECO:0000313" key="5">
    <source>
        <dbReference type="Proteomes" id="UP000019376"/>
    </source>
</evidence>
<keyword evidence="2 3" id="KW-0040">ANK repeat</keyword>
<organism evidence="4 5">
    <name type="scientific">Penicillium oxalicum (strain 114-2 / CGMCC 5302)</name>
    <name type="common">Penicillium decumbens</name>
    <dbReference type="NCBI Taxonomy" id="933388"/>
    <lineage>
        <taxon>Eukaryota</taxon>
        <taxon>Fungi</taxon>
        <taxon>Dikarya</taxon>
        <taxon>Ascomycota</taxon>
        <taxon>Pezizomycotina</taxon>
        <taxon>Eurotiomycetes</taxon>
        <taxon>Eurotiomycetidae</taxon>
        <taxon>Eurotiales</taxon>
        <taxon>Aspergillaceae</taxon>
        <taxon>Penicillium</taxon>
    </lineage>
</organism>
<dbReference type="PROSITE" id="PS50088">
    <property type="entry name" value="ANK_REPEAT"/>
    <property type="match status" value="3"/>
</dbReference>
<dbReference type="STRING" id="933388.S8B437"/>
<feature type="repeat" description="ANK" evidence="3">
    <location>
        <begin position="372"/>
        <end position="396"/>
    </location>
</feature>
<sequence>MAPVNLPNEVFLLIAHQLPDQASLSKLMQTDWTRYQLLWDYLYDRVPGNEKNRVLVWAAERGHEKVVRAMLQRGGEYYSLKRSRLDHGLVEPGPRLWLDSAIAGAAGNGHASILRLLLKRQSGALQMPFPKRDAPLARAAAHGHAEAVSILLENSAEIQSKLTTEQAVRESREDSLIFSFALNEALRRGDEEIANLLLADDRIDLDSESLCAAASGGNERLVDLCLRQGPAWRPGTGFESPLGAAARRGHQNAFLKIAGLKDVDLNMRDEPGRTPLAVAAEHGQNGIAEILLGSPGVDVDPRDKSGQTPLHHAARRGNTVLVRKLLETGAVDVDNRRSDIYIPLISAASFGQVEVVKQLLEAGADPDRPNDRGRTPLATAALSGADQVVEVLLATGRVNPDSRDSAHMTPLMHAAGSGRFLSKPDNFVRTRAFEVETEKVIIPLLKGEQPPALNLQGLFPKPDIDRDISTRGALSVMKQLLSLDQVDPNARDRQGRTALSYAAEMHEVDAIRVLMEDGRVDVDCADNDGWTPMTWMQKKVKSGLWSQDWEAYLGI</sequence>
<dbReference type="InterPro" id="IPR002110">
    <property type="entry name" value="Ankyrin_rpt"/>
</dbReference>
<accession>S8B437</accession>
<evidence type="ECO:0000256" key="3">
    <source>
        <dbReference type="PROSITE-ProRule" id="PRU00023"/>
    </source>
</evidence>
<evidence type="ECO:0008006" key="6">
    <source>
        <dbReference type="Google" id="ProtNLM"/>
    </source>
</evidence>
<dbReference type="PROSITE" id="PS50297">
    <property type="entry name" value="ANK_REP_REGION"/>
    <property type="match status" value="3"/>
</dbReference>
<protein>
    <recommendedName>
        <fullName evidence="6">F-box domain-containing protein</fullName>
    </recommendedName>
</protein>